<dbReference type="Gene3D" id="2.60.120.40">
    <property type="match status" value="1"/>
</dbReference>
<dbReference type="InterPro" id="IPR001073">
    <property type="entry name" value="C1q_dom"/>
</dbReference>
<sequence length="408" mass="46559">MFVIYFILLASVNSFLLDNHLGNVGSLTTNQYLTLSKFLEETKLQHQETTKLRHDMDNSLAVLTNQLHQKFELLDKKLAEIERQNTTIPVDANFEQKYIQLEKKYLNLEQKYDTQEQELARLRNKSLLVDQNIEDLRHLGSIKPLQDLQTLQKKVKYISAQTSSLNMKEQARGQDLIALFNRVQEQGANSTISISNLRTQLKTSQMNHNTSITDLGKQIKTLQTNHNTSITDLHTSLKIFQNNQSTVFHEIESKMHDASLRDNQTFIQLQRQIDTSTEQVSMTAHPSIGSTKYGIIKFDNVKFSIGINNLSTYKSTGKFICEKDGLYLISVSIFSFTNDASYQIYLNGKEISQTKIGYSASSSSRMDDTGTVVLAQQLHPNDSVWVNYPSSFYIFGGTWSTLMIVKIK</sequence>
<dbReference type="Pfam" id="PF00386">
    <property type="entry name" value="C1q"/>
    <property type="match status" value="1"/>
</dbReference>
<comment type="caution">
    <text evidence="3">The sequence shown here is derived from an EMBL/GenBank/DDBJ whole genome shotgun (WGS) entry which is preliminary data.</text>
</comment>
<evidence type="ECO:0000313" key="3">
    <source>
        <dbReference type="EMBL" id="VDI63419.1"/>
    </source>
</evidence>
<evidence type="ECO:0000259" key="2">
    <source>
        <dbReference type="Pfam" id="PF00386"/>
    </source>
</evidence>
<evidence type="ECO:0000313" key="4">
    <source>
        <dbReference type="Proteomes" id="UP000596742"/>
    </source>
</evidence>
<dbReference type="EMBL" id="UYJE01008372">
    <property type="protein sequence ID" value="VDI63419.1"/>
    <property type="molecule type" value="Genomic_DNA"/>
</dbReference>
<dbReference type="OrthoDB" id="6090657at2759"/>
<keyword evidence="4" id="KW-1185">Reference proteome</keyword>
<reference evidence="3" key="1">
    <citation type="submission" date="2018-11" db="EMBL/GenBank/DDBJ databases">
        <authorList>
            <person name="Alioto T."/>
            <person name="Alioto T."/>
        </authorList>
    </citation>
    <scope>NUCLEOTIDE SEQUENCE</scope>
</reference>
<feature type="domain" description="C1q" evidence="2">
    <location>
        <begin position="291"/>
        <end position="390"/>
    </location>
</feature>
<name>A0A8B6GGG9_MYTGA</name>
<dbReference type="Proteomes" id="UP000596742">
    <property type="component" value="Unassembled WGS sequence"/>
</dbReference>
<feature type="coiled-coil region" evidence="1">
    <location>
        <begin position="64"/>
        <end position="125"/>
    </location>
</feature>
<proteinExistence type="predicted"/>
<dbReference type="SUPFAM" id="SSF49842">
    <property type="entry name" value="TNF-like"/>
    <property type="match status" value="1"/>
</dbReference>
<dbReference type="InterPro" id="IPR008983">
    <property type="entry name" value="Tumour_necrosis_fac-like_dom"/>
</dbReference>
<dbReference type="AlphaFoldDB" id="A0A8B6GGG9"/>
<keyword evidence="1" id="KW-0175">Coiled coil</keyword>
<accession>A0A8B6GGG9</accession>
<evidence type="ECO:0000256" key="1">
    <source>
        <dbReference type="SAM" id="Coils"/>
    </source>
</evidence>
<protein>
    <recommendedName>
        <fullName evidence="2">C1q domain-containing protein</fullName>
    </recommendedName>
</protein>
<organism evidence="3 4">
    <name type="scientific">Mytilus galloprovincialis</name>
    <name type="common">Mediterranean mussel</name>
    <dbReference type="NCBI Taxonomy" id="29158"/>
    <lineage>
        <taxon>Eukaryota</taxon>
        <taxon>Metazoa</taxon>
        <taxon>Spiralia</taxon>
        <taxon>Lophotrochozoa</taxon>
        <taxon>Mollusca</taxon>
        <taxon>Bivalvia</taxon>
        <taxon>Autobranchia</taxon>
        <taxon>Pteriomorphia</taxon>
        <taxon>Mytilida</taxon>
        <taxon>Mytiloidea</taxon>
        <taxon>Mytilidae</taxon>
        <taxon>Mytilinae</taxon>
        <taxon>Mytilus</taxon>
    </lineage>
</organism>
<gene>
    <name evidence="3" type="ORF">MGAL_10B023968</name>
</gene>